<reference evidence="15" key="1">
    <citation type="submission" date="2025-08" db="UniProtKB">
        <authorList>
            <consortium name="Ensembl"/>
        </authorList>
    </citation>
    <scope>IDENTIFICATION</scope>
</reference>
<evidence type="ECO:0000256" key="11">
    <source>
        <dbReference type="PROSITE-ProRule" id="PRU00042"/>
    </source>
</evidence>
<feature type="coiled-coil region" evidence="12">
    <location>
        <begin position="196"/>
        <end position="234"/>
    </location>
</feature>
<keyword evidence="16" id="KW-1185">Reference proteome</keyword>
<feature type="coiled-coil region" evidence="12">
    <location>
        <begin position="113"/>
        <end position="154"/>
    </location>
</feature>
<dbReference type="InterPro" id="IPR051241">
    <property type="entry name" value="DZIP_RILPL"/>
</dbReference>
<dbReference type="PROSITE" id="PS00028">
    <property type="entry name" value="ZINC_FINGER_C2H2_1"/>
    <property type="match status" value="1"/>
</dbReference>
<dbReference type="InterPro" id="IPR032714">
    <property type="entry name" value="DZIP1_N"/>
</dbReference>
<keyword evidence="9" id="KW-0206">Cytoskeleton</keyword>
<dbReference type="Pfam" id="PF25977">
    <property type="entry name" value="DZIP1"/>
    <property type="match status" value="1"/>
</dbReference>
<dbReference type="PROSITE" id="PS50157">
    <property type="entry name" value="ZINC_FINGER_C2H2_2"/>
    <property type="match status" value="1"/>
</dbReference>
<dbReference type="PANTHER" id="PTHR21502">
    <property type="entry name" value="ZINC FINGER PROTEIN DZIP1"/>
    <property type="match status" value="1"/>
</dbReference>
<accession>A0A672KGG6</accession>
<evidence type="ECO:0000256" key="8">
    <source>
        <dbReference type="ARBA" id="ARBA00023054"/>
    </source>
</evidence>
<evidence type="ECO:0000256" key="12">
    <source>
        <dbReference type="SAM" id="Coils"/>
    </source>
</evidence>
<name>A0A672KGG6_SINGR</name>
<dbReference type="InParanoid" id="A0A672KGG6"/>
<keyword evidence="8 12" id="KW-0175">Coiled coil</keyword>
<evidence type="ECO:0000256" key="9">
    <source>
        <dbReference type="ARBA" id="ARBA00023212"/>
    </source>
</evidence>
<dbReference type="Proteomes" id="UP000472262">
    <property type="component" value="Unassembled WGS sequence"/>
</dbReference>
<evidence type="ECO:0000256" key="6">
    <source>
        <dbReference type="ARBA" id="ARBA00022771"/>
    </source>
</evidence>
<evidence type="ECO:0000256" key="3">
    <source>
        <dbReference type="ARBA" id="ARBA00009131"/>
    </source>
</evidence>
<evidence type="ECO:0000256" key="1">
    <source>
        <dbReference type="ARBA" id="ARBA00004114"/>
    </source>
</evidence>
<feature type="region of interest" description="Disordered" evidence="13">
    <location>
        <begin position="335"/>
        <end position="437"/>
    </location>
</feature>
<protein>
    <submittedName>
        <fullName evidence="15">DAZ interacting zinc finger protein 1-like</fullName>
    </submittedName>
</protein>
<sequence length="470" mass="54102">MLGQFSPGDPYSALSTTPPWDPAHLLQPFRFRSRTEPIDWRRLSALDVERVERDMDVDVLQNFITTVTFCAVEGERCPNCRGPADPSLIKLLRMSQLSTEYLLHCQDMLSAQLSGLEERLQAALSLVQRGEEQRTELEKNVQEAKQENRRRKKLITTQQLLLQTSANNYHKCQFCEKSFVNYSYLQAHVQRRHPEVTDAEKQKKRKVEEMEDRIEELKEKLKLTQMQLQTARETESLRHQQVSLCLNQYPASHTVWQKVNFGLWMHKNVIQQHCSVPVVEGMMFWQGTKGISKQTFKSLSALLTGQRLQRYRQQPDLQIQRDNLASEVIRRVKSLQKGQGKLTPSTLKQRGKKNSTPVKEKSLRSREGSKSSTWRTKSQQPQALVPTATPRSNPSPSVRLVQSGSLLNPTAEPDWTDSELSEASDTPKLHKSPNSHGEQMPKSYMFIYFNSSIWNYFLSSISFSQNGVLQ</sequence>
<evidence type="ECO:0000256" key="7">
    <source>
        <dbReference type="ARBA" id="ARBA00022833"/>
    </source>
</evidence>
<dbReference type="AlphaFoldDB" id="A0A672KGG6"/>
<dbReference type="InterPro" id="IPR013087">
    <property type="entry name" value="Znf_C2H2_type"/>
</dbReference>
<dbReference type="GO" id="GO:0005814">
    <property type="term" value="C:centriole"/>
    <property type="evidence" value="ECO:0007669"/>
    <property type="project" value="UniProtKB-SubCell"/>
</dbReference>
<feature type="compositionally biased region" description="Polar residues" evidence="13">
    <location>
        <begin position="370"/>
        <end position="382"/>
    </location>
</feature>
<dbReference type="Gene3D" id="3.30.160.60">
    <property type="entry name" value="Classic Zinc Finger"/>
    <property type="match status" value="1"/>
</dbReference>
<evidence type="ECO:0000256" key="10">
    <source>
        <dbReference type="ARBA" id="ARBA00023273"/>
    </source>
</evidence>
<evidence type="ECO:0000256" key="5">
    <source>
        <dbReference type="ARBA" id="ARBA00022723"/>
    </source>
</evidence>
<feature type="compositionally biased region" description="Basic and acidic residues" evidence="13">
    <location>
        <begin position="358"/>
        <end position="369"/>
    </location>
</feature>
<evidence type="ECO:0000313" key="16">
    <source>
        <dbReference type="Proteomes" id="UP000472262"/>
    </source>
</evidence>
<evidence type="ECO:0000256" key="13">
    <source>
        <dbReference type="SAM" id="MobiDB-lite"/>
    </source>
</evidence>
<keyword evidence="7" id="KW-0862">Zinc</keyword>
<dbReference type="Ensembl" id="ENSSGRT00000009760.1">
    <property type="protein sequence ID" value="ENSSGRP00000008954.1"/>
    <property type="gene ID" value="ENSSGRG00000006057.1"/>
</dbReference>
<evidence type="ECO:0000256" key="4">
    <source>
        <dbReference type="ARBA" id="ARBA00022490"/>
    </source>
</evidence>
<dbReference type="GO" id="GO:0005737">
    <property type="term" value="C:cytoplasm"/>
    <property type="evidence" value="ECO:0007669"/>
    <property type="project" value="TreeGrafter"/>
</dbReference>
<feature type="domain" description="C2H2-type" evidence="14">
    <location>
        <begin position="170"/>
        <end position="193"/>
    </location>
</feature>
<organism evidence="15 16">
    <name type="scientific">Sinocyclocheilus grahami</name>
    <name type="common">Dianchi golden-line fish</name>
    <name type="synonym">Barbus grahami</name>
    <dbReference type="NCBI Taxonomy" id="75366"/>
    <lineage>
        <taxon>Eukaryota</taxon>
        <taxon>Metazoa</taxon>
        <taxon>Chordata</taxon>
        <taxon>Craniata</taxon>
        <taxon>Vertebrata</taxon>
        <taxon>Euteleostomi</taxon>
        <taxon>Actinopterygii</taxon>
        <taxon>Neopterygii</taxon>
        <taxon>Teleostei</taxon>
        <taxon>Ostariophysi</taxon>
        <taxon>Cypriniformes</taxon>
        <taxon>Cyprinidae</taxon>
        <taxon>Cyprininae</taxon>
        <taxon>Sinocyclocheilus</taxon>
    </lineage>
</organism>
<dbReference type="PANTHER" id="PTHR21502:SF8">
    <property type="entry name" value="CILIUM ASSEMBLY PROTEIN DZIP1L"/>
    <property type="match status" value="1"/>
</dbReference>
<keyword evidence="5" id="KW-0479">Metal-binding</keyword>
<reference evidence="15" key="2">
    <citation type="submission" date="2025-09" db="UniProtKB">
        <authorList>
            <consortium name="Ensembl"/>
        </authorList>
    </citation>
    <scope>IDENTIFICATION</scope>
</reference>
<dbReference type="Pfam" id="PF13815">
    <property type="entry name" value="Dzip-like_N"/>
    <property type="match status" value="1"/>
</dbReference>
<proteinExistence type="inferred from homology"/>
<keyword evidence="10" id="KW-0966">Cell projection</keyword>
<dbReference type="GO" id="GO:0008270">
    <property type="term" value="F:zinc ion binding"/>
    <property type="evidence" value="ECO:0007669"/>
    <property type="project" value="UniProtKB-KW"/>
</dbReference>
<comment type="subcellular location">
    <subcellularLocation>
        <location evidence="2">Cytoplasm</location>
        <location evidence="2">Cytoskeleton</location>
        <location evidence="2">Cilium basal body</location>
    </subcellularLocation>
    <subcellularLocation>
        <location evidence="1">Cytoplasm</location>
        <location evidence="1">Cytoskeleton</location>
        <location evidence="1">Microtubule organizing center</location>
        <location evidence="1">Centrosome</location>
        <location evidence="1">Centriole</location>
    </subcellularLocation>
</comment>
<keyword evidence="4" id="KW-0963">Cytoplasm</keyword>
<comment type="similarity">
    <text evidence="3">Belongs to the DZIP C2H2-type zinc-finger protein family.</text>
</comment>
<feature type="compositionally biased region" description="Polar residues" evidence="13">
    <location>
        <begin position="389"/>
        <end position="408"/>
    </location>
</feature>
<dbReference type="GO" id="GO:0036064">
    <property type="term" value="C:ciliary basal body"/>
    <property type="evidence" value="ECO:0007669"/>
    <property type="project" value="TreeGrafter"/>
</dbReference>
<keyword evidence="6 11" id="KW-0863">Zinc-finger</keyword>
<evidence type="ECO:0000313" key="15">
    <source>
        <dbReference type="Ensembl" id="ENSSGRP00000008954.1"/>
    </source>
</evidence>
<evidence type="ECO:0000256" key="2">
    <source>
        <dbReference type="ARBA" id="ARBA00004120"/>
    </source>
</evidence>
<evidence type="ECO:0000259" key="14">
    <source>
        <dbReference type="PROSITE" id="PS50157"/>
    </source>
</evidence>
<dbReference type="GO" id="GO:0060271">
    <property type="term" value="P:cilium assembly"/>
    <property type="evidence" value="ECO:0007669"/>
    <property type="project" value="UniProtKB-ARBA"/>
</dbReference>
<dbReference type="SMART" id="SM00355">
    <property type="entry name" value="ZnF_C2H2"/>
    <property type="match status" value="1"/>
</dbReference>
<dbReference type="InterPro" id="IPR058883">
    <property type="entry name" value="DZIP1_dom"/>
</dbReference>